<evidence type="ECO:0000256" key="1">
    <source>
        <dbReference type="SAM" id="MobiDB-lite"/>
    </source>
</evidence>
<keyword evidence="2" id="KW-1133">Transmembrane helix</keyword>
<organism evidence="4 5">
    <name type="scientific">Cellulomonas oligotrophica</name>
    <dbReference type="NCBI Taxonomy" id="931536"/>
    <lineage>
        <taxon>Bacteria</taxon>
        <taxon>Bacillati</taxon>
        <taxon>Actinomycetota</taxon>
        <taxon>Actinomycetes</taxon>
        <taxon>Micrococcales</taxon>
        <taxon>Cellulomonadaceae</taxon>
        <taxon>Cellulomonas</taxon>
    </lineage>
</organism>
<dbReference type="EMBL" id="BONN01000008">
    <property type="protein sequence ID" value="GIG33547.1"/>
    <property type="molecule type" value="Genomic_DNA"/>
</dbReference>
<dbReference type="EMBL" id="JACCBK010000001">
    <property type="protein sequence ID" value="NYD88039.1"/>
    <property type="molecule type" value="Genomic_DNA"/>
</dbReference>
<dbReference type="Proteomes" id="UP000577956">
    <property type="component" value="Unassembled WGS sequence"/>
</dbReference>
<evidence type="ECO:0000313" key="6">
    <source>
        <dbReference type="Proteomes" id="UP000618382"/>
    </source>
</evidence>
<keyword evidence="2" id="KW-0812">Transmembrane</keyword>
<feature type="transmembrane region" description="Helical" evidence="2">
    <location>
        <begin position="83"/>
        <end position="105"/>
    </location>
</feature>
<reference evidence="3 6" key="2">
    <citation type="submission" date="2021-01" db="EMBL/GenBank/DDBJ databases">
        <title>Whole genome shotgun sequence of Cellulomonas oligotrophica NBRC 109435.</title>
        <authorList>
            <person name="Komaki H."/>
            <person name="Tamura T."/>
        </authorList>
    </citation>
    <scope>NUCLEOTIDE SEQUENCE [LARGE SCALE GENOMIC DNA]</scope>
    <source>
        <strain evidence="3 6">NBRC 109435</strain>
    </source>
</reference>
<evidence type="ECO:0000313" key="5">
    <source>
        <dbReference type="Proteomes" id="UP000577956"/>
    </source>
</evidence>
<evidence type="ECO:0000256" key="2">
    <source>
        <dbReference type="SAM" id="Phobius"/>
    </source>
</evidence>
<evidence type="ECO:0000313" key="3">
    <source>
        <dbReference type="EMBL" id="GIG33547.1"/>
    </source>
</evidence>
<keyword evidence="6" id="KW-1185">Reference proteome</keyword>
<accession>A0A7Y9K0L7</accession>
<protein>
    <submittedName>
        <fullName evidence="4">Uncharacterized protein</fullName>
    </submittedName>
</protein>
<reference evidence="4 5" key="1">
    <citation type="submission" date="2020-07" db="EMBL/GenBank/DDBJ databases">
        <title>Sequencing the genomes of 1000 actinobacteria strains.</title>
        <authorList>
            <person name="Klenk H.-P."/>
        </authorList>
    </citation>
    <scope>NUCLEOTIDE SEQUENCE [LARGE SCALE GENOMIC DNA]</scope>
    <source>
        <strain evidence="4 5">DSM 24482</strain>
    </source>
</reference>
<sequence length="251" mass="26008">MTRTDRPAPTGHASTTMPPTQDGPRPQPDDQQPFDPWALDVPTDAELDALHRRNRLWGAAVLVLPATAVAVLGWRVLADGEVGSIGVVGAVIGALVAVVMVRMAATTRARHRAVRAVRPGAEVVEVWGAAGLRDVLVELGVPAPPLRPTQGTALTLVVAPTGVELWAGAASPAVLWSAPWADVPRVLEGTGVIAGNGARPAVLLVLPAGYAVVLVPARRISGSFLPAPVARTRALVRHLEQVRAAAPRAGG</sequence>
<evidence type="ECO:0000313" key="4">
    <source>
        <dbReference type="EMBL" id="NYD88039.1"/>
    </source>
</evidence>
<dbReference type="Proteomes" id="UP000618382">
    <property type="component" value="Unassembled WGS sequence"/>
</dbReference>
<comment type="caution">
    <text evidence="4">The sequence shown here is derived from an EMBL/GenBank/DDBJ whole genome shotgun (WGS) entry which is preliminary data.</text>
</comment>
<keyword evidence="2" id="KW-0472">Membrane</keyword>
<feature type="transmembrane region" description="Helical" evidence="2">
    <location>
        <begin position="56"/>
        <end position="77"/>
    </location>
</feature>
<feature type="region of interest" description="Disordered" evidence="1">
    <location>
        <begin position="1"/>
        <end position="38"/>
    </location>
</feature>
<dbReference type="AlphaFoldDB" id="A0A7Y9K0L7"/>
<name>A0A7Y9K0L7_9CELL</name>
<dbReference type="RefSeq" id="WP_140460357.1">
    <property type="nucleotide sequence ID" value="NZ_BAABFI010000006.1"/>
</dbReference>
<proteinExistence type="predicted"/>
<gene>
    <name evidence="4" type="ORF">BKA21_003588</name>
    <name evidence="3" type="ORF">Col01nite_27060</name>
</gene>
<feature type="compositionally biased region" description="Low complexity" evidence="1">
    <location>
        <begin position="18"/>
        <end position="36"/>
    </location>
</feature>